<keyword evidence="1" id="KW-0812">Transmembrane</keyword>
<evidence type="ECO:0000256" key="1">
    <source>
        <dbReference type="SAM" id="Phobius"/>
    </source>
</evidence>
<keyword evidence="1" id="KW-0472">Membrane</keyword>
<dbReference type="EMBL" id="JARAKH010000018">
    <property type="protein sequence ID" value="KAK8394910.1"/>
    <property type="molecule type" value="Genomic_DNA"/>
</dbReference>
<name>A0AAW0U5A1_SCYPA</name>
<evidence type="ECO:0000313" key="2">
    <source>
        <dbReference type="EMBL" id="KAK8394910.1"/>
    </source>
</evidence>
<feature type="transmembrane region" description="Helical" evidence="1">
    <location>
        <begin position="48"/>
        <end position="73"/>
    </location>
</feature>
<proteinExistence type="predicted"/>
<comment type="caution">
    <text evidence="2">The sequence shown here is derived from an EMBL/GenBank/DDBJ whole genome shotgun (WGS) entry which is preliminary data.</text>
</comment>
<keyword evidence="3" id="KW-1185">Reference proteome</keyword>
<dbReference type="AlphaFoldDB" id="A0AAW0U5A1"/>
<accession>A0AAW0U5A1</accession>
<protein>
    <submittedName>
        <fullName evidence="2">Uncharacterized protein</fullName>
    </submittedName>
</protein>
<organism evidence="2 3">
    <name type="scientific">Scylla paramamosain</name>
    <name type="common">Mud crab</name>
    <dbReference type="NCBI Taxonomy" id="85552"/>
    <lineage>
        <taxon>Eukaryota</taxon>
        <taxon>Metazoa</taxon>
        <taxon>Ecdysozoa</taxon>
        <taxon>Arthropoda</taxon>
        <taxon>Crustacea</taxon>
        <taxon>Multicrustacea</taxon>
        <taxon>Malacostraca</taxon>
        <taxon>Eumalacostraca</taxon>
        <taxon>Eucarida</taxon>
        <taxon>Decapoda</taxon>
        <taxon>Pleocyemata</taxon>
        <taxon>Brachyura</taxon>
        <taxon>Eubrachyura</taxon>
        <taxon>Portunoidea</taxon>
        <taxon>Portunidae</taxon>
        <taxon>Portuninae</taxon>
        <taxon>Scylla</taxon>
    </lineage>
</organism>
<keyword evidence="1" id="KW-1133">Transmembrane helix</keyword>
<dbReference type="Proteomes" id="UP001487740">
    <property type="component" value="Unassembled WGS sequence"/>
</dbReference>
<evidence type="ECO:0000313" key="3">
    <source>
        <dbReference type="Proteomes" id="UP001487740"/>
    </source>
</evidence>
<sequence length="81" mass="8787">MLSIGQATATPVLLIDQEIQPGFRCICEPGDSGEFCQWTELPAVGSGLAAPLIINAISLSVLFLVVLVLLVSLRLRRHRQM</sequence>
<gene>
    <name evidence="2" type="ORF">O3P69_006005</name>
</gene>
<reference evidence="2 3" key="1">
    <citation type="submission" date="2023-03" db="EMBL/GenBank/DDBJ databases">
        <title>High-quality genome of Scylla paramamosain provides insights in environmental adaptation.</title>
        <authorList>
            <person name="Zhang L."/>
        </authorList>
    </citation>
    <scope>NUCLEOTIDE SEQUENCE [LARGE SCALE GENOMIC DNA]</scope>
    <source>
        <strain evidence="2">LZ_2023a</strain>
        <tissue evidence="2">Muscle</tissue>
    </source>
</reference>